<dbReference type="PANTHER" id="PTHR30625">
    <property type="entry name" value="PROTEIN TOLQ"/>
    <property type="match status" value="1"/>
</dbReference>
<keyword evidence="8" id="KW-0131">Cell cycle</keyword>
<evidence type="ECO:0000256" key="6">
    <source>
        <dbReference type="ARBA" id="ARBA00022989"/>
    </source>
</evidence>
<comment type="caution">
    <text evidence="12">The sequence shown here is derived from an EMBL/GenBank/DDBJ whole genome shotgun (WGS) entry which is preliminary data.</text>
</comment>
<proteinExistence type="inferred from homology"/>
<organism evidence="12">
    <name type="scientific">Desulfomonile tiedjei</name>
    <dbReference type="NCBI Taxonomy" id="2358"/>
    <lineage>
        <taxon>Bacteria</taxon>
        <taxon>Pseudomonadati</taxon>
        <taxon>Thermodesulfobacteriota</taxon>
        <taxon>Desulfomonilia</taxon>
        <taxon>Desulfomonilales</taxon>
        <taxon>Desulfomonilaceae</taxon>
        <taxon>Desulfomonile</taxon>
    </lineage>
</organism>
<feature type="domain" description="MotA/TolQ/ExbB proton channel" evidence="11">
    <location>
        <begin position="119"/>
        <end position="232"/>
    </location>
</feature>
<keyword evidence="4" id="KW-0132">Cell division</keyword>
<keyword evidence="9" id="KW-0653">Protein transport</keyword>
<reference evidence="12" key="1">
    <citation type="journal article" date="2020" name="mSystems">
        <title>Genome- and Community-Level Interaction Insights into Carbon Utilization and Element Cycling Functions of Hydrothermarchaeota in Hydrothermal Sediment.</title>
        <authorList>
            <person name="Zhou Z."/>
            <person name="Liu Y."/>
            <person name="Xu W."/>
            <person name="Pan J."/>
            <person name="Luo Z.H."/>
            <person name="Li M."/>
        </authorList>
    </citation>
    <scope>NUCLEOTIDE SEQUENCE [LARGE SCALE GENOMIC DNA]</scope>
    <source>
        <strain evidence="12">SpSt-769</strain>
    </source>
</reference>
<evidence type="ECO:0000256" key="4">
    <source>
        <dbReference type="ARBA" id="ARBA00022618"/>
    </source>
</evidence>
<dbReference type="InterPro" id="IPR002898">
    <property type="entry name" value="MotA_ExbB_proton_chnl"/>
</dbReference>
<dbReference type="PANTHER" id="PTHR30625:SF3">
    <property type="entry name" value="TOL-PAL SYSTEM PROTEIN TOLQ"/>
    <property type="match status" value="1"/>
</dbReference>
<keyword evidence="3" id="KW-0997">Cell inner membrane</keyword>
<accession>A0A7C4ESS6</accession>
<evidence type="ECO:0000256" key="9">
    <source>
        <dbReference type="RuleBase" id="RU004057"/>
    </source>
</evidence>
<evidence type="ECO:0000256" key="8">
    <source>
        <dbReference type="ARBA" id="ARBA00023306"/>
    </source>
</evidence>
<evidence type="ECO:0000256" key="3">
    <source>
        <dbReference type="ARBA" id="ARBA00022519"/>
    </source>
</evidence>
<evidence type="ECO:0000256" key="1">
    <source>
        <dbReference type="ARBA" id="ARBA00004651"/>
    </source>
</evidence>
<dbReference type="GO" id="GO:0017038">
    <property type="term" value="P:protein import"/>
    <property type="evidence" value="ECO:0007669"/>
    <property type="project" value="TreeGrafter"/>
</dbReference>
<keyword evidence="5 10" id="KW-0812">Transmembrane</keyword>
<comment type="similarity">
    <text evidence="9">Belongs to the exbB/tolQ family.</text>
</comment>
<dbReference type="GO" id="GO:0043213">
    <property type="term" value="P:bacteriocin transport"/>
    <property type="evidence" value="ECO:0007669"/>
    <property type="project" value="InterPro"/>
</dbReference>
<dbReference type="GO" id="GO:0005886">
    <property type="term" value="C:plasma membrane"/>
    <property type="evidence" value="ECO:0007669"/>
    <property type="project" value="UniProtKB-SubCell"/>
</dbReference>
<evidence type="ECO:0000256" key="5">
    <source>
        <dbReference type="ARBA" id="ARBA00022692"/>
    </source>
</evidence>
<feature type="transmembrane region" description="Helical" evidence="10">
    <location>
        <begin position="20"/>
        <end position="50"/>
    </location>
</feature>
<dbReference type="Pfam" id="PF01618">
    <property type="entry name" value="MotA_ExbB"/>
    <property type="match status" value="1"/>
</dbReference>
<dbReference type="EMBL" id="DTGT01000274">
    <property type="protein sequence ID" value="HGH61389.1"/>
    <property type="molecule type" value="Genomic_DNA"/>
</dbReference>
<feature type="transmembrane region" description="Helical" evidence="10">
    <location>
        <begin position="154"/>
        <end position="175"/>
    </location>
</feature>
<name>A0A7C4ESS6_9BACT</name>
<dbReference type="InterPro" id="IPR050790">
    <property type="entry name" value="ExbB/TolQ_transport"/>
</dbReference>
<keyword evidence="9" id="KW-0813">Transport</keyword>
<evidence type="ECO:0000256" key="2">
    <source>
        <dbReference type="ARBA" id="ARBA00022475"/>
    </source>
</evidence>
<dbReference type="NCBIfam" id="TIGR02796">
    <property type="entry name" value="tolQ"/>
    <property type="match status" value="1"/>
</dbReference>
<dbReference type="GO" id="GO:0051301">
    <property type="term" value="P:cell division"/>
    <property type="evidence" value="ECO:0007669"/>
    <property type="project" value="UniProtKB-KW"/>
</dbReference>
<keyword evidence="6 10" id="KW-1133">Transmembrane helix</keyword>
<evidence type="ECO:0000259" key="11">
    <source>
        <dbReference type="Pfam" id="PF01618"/>
    </source>
</evidence>
<keyword evidence="7 10" id="KW-0472">Membrane</keyword>
<evidence type="ECO:0000256" key="10">
    <source>
        <dbReference type="SAM" id="Phobius"/>
    </source>
</evidence>
<dbReference type="AlphaFoldDB" id="A0A7C4ESS6"/>
<keyword evidence="2" id="KW-1003">Cell membrane</keyword>
<evidence type="ECO:0000256" key="7">
    <source>
        <dbReference type="ARBA" id="ARBA00023136"/>
    </source>
</evidence>
<protein>
    <submittedName>
        <fullName evidence="12">Protein TolQ</fullName>
    </submittedName>
</protein>
<sequence>MTEAFAASLPLPVGDDQTIWMIIMGAGWVVKGVMILLLVFSIVCWGIILTKAYQLSKAKKDDQLFFDAFRELRKFSILYAEAKQFTHSPVAHVFKAGYAELMRIWSAQQSAGQKTAQEASQEPEYERTGMDNVIRSLQQAVTAERTRLERGVNFLATTGSSAPFIGLFGTVWGIMESFRRIGVMKSVSLAVVAPGIAEALIATAAGLLAAIPAVIFYNYYLSRINTIGTEMDNFASELVNIIERVYWKRR</sequence>
<evidence type="ECO:0000313" key="12">
    <source>
        <dbReference type="EMBL" id="HGH61389.1"/>
    </source>
</evidence>
<comment type="subcellular location">
    <subcellularLocation>
        <location evidence="1">Cell membrane</location>
        <topology evidence="1">Multi-pass membrane protein</topology>
    </subcellularLocation>
    <subcellularLocation>
        <location evidence="9">Membrane</location>
        <topology evidence="9">Multi-pass membrane protein</topology>
    </subcellularLocation>
</comment>
<gene>
    <name evidence="12" type="primary">tolQ</name>
    <name evidence="12" type="ORF">ENV54_08840</name>
</gene>
<feature type="transmembrane region" description="Helical" evidence="10">
    <location>
        <begin position="195"/>
        <end position="221"/>
    </location>
</feature>
<dbReference type="InterPro" id="IPR014163">
    <property type="entry name" value="Tol-Pal_TolQ"/>
</dbReference>